<gene>
    <name evidence="5" type="ORF">C1I92_27550</name>
</gene>
<dbReference type="AlphaFoldDB" id="A0A2W2AY38"/>
<dbReference type="PROSITE" id="PS50949">
    <property type="entry name" value="HTH_GNTR"/>
    <property type="match status" value="1"/>
</dbReference>
<dbReference type="SMART" id="SM00345">
    <property type="entry name" value="HTH_GNTR"/>
    <property type="match status" value="1"/>
</dbReference>
<evidence type="ECO:0000313" key="5">
    <source>
        <dbReference type="EMBL" id="PZF80141.1"/>
    </source>
</evidence>
<dbReference type="PANTHER" id="PTHR43537:SF5">
    <property type="entry name" value="UXU OPERON TRANSCRIPTIONAL REGULATOR"/>
    <property type="match status" value="1"/>
</dbReference>
<evidence type="ECO:0000256" key="1">
    <source>
        <dbReference type="ARBA" id="ARBA00023015"/>
    </source>
</evidence>
<dbReference type="Gene3D" id="1.10.10.10">
    <property type="entry name" value="Winged helix-like DNA-binding domain superfamily/Winged helix DNA-binding domain"/>
    <property type="match status" value="1"/>
</dbReference>
<keyword evidence="1" id="KW-0805">Transcription regulation</keyword>
<dbReference type="Gene3D" id="1.20.120.530">
    <property type="entry name" value="GntR ligand-binding domain-like"/>
    <property type="match status" value="1"/>
</dbReference>
<dbReference type="PANTHER" id="PTHR43537">
    <property type="entry name" value="TRANSCRIPTIONAL REGULATOR, GNTR FAMILY"/>
    <property type="match status" value="1"/>
</dbReference>
<dbReference type="EMBL" id="POTW01000099">
    <property type="protein sequence ID" value="PZF80141.1"/>
    <property type="molecule type" value="Genomic_DNA"/>
</dbReference>
<dbReference type="SUPFAM" id="SSF46785">
    <property type="entry name" value="Winged helix' DNA-binding domain"/>
    <property type="match status" value="1"/>
</dbReference>
<dbReference type="InterPro" id="IPR000524">
    <property type="entry name" value="Tscrpt_reg_HTH_GntR"/>
</dbReference>
<evidence type="ECO:0000256" key="3">
    <source>
        <dbReference type="ARBA" id="ARBA00023163"/>
    </source>
</evidence>
<dbReference type="Proteomes" id="UP000248764">
    <property type="component" value="Unassembled WGS sequence"/>
</dbReference>
<proteinExistence type="predicted"/>
<dbReference type="Pfam" id="PF07729">
    <property type="entry name" value="FCD"/>
    <property type="match status" value="1"/>
</dbReference>
<dbReference type="InterPro" id="IPR011711">
    <property type="entry name" value="GntR_C"/>
</dbReference>
<dbReference type="GO" id="GO:0003700">
    <property type="term" value="F:DNA-binding transcription factor activity"/>
    <property type="evidence" value="ECO:0007669"/>
    <property type="project" value="InterPro"/>
</dbReference>
<evidence type="ECO:0000259" key="4">
    <source>
        <dbReference type="PROSITE" id="PS50949"/>
    </source>
</evidence>
<dbReference type="CDD" id="cd07377">
    <property type="entry name" value="WHTH_GntR"/>
    <property type="match status" value="1"/>
</dbReference>
<dbReference type="InterPro" id="IPR036388">
    <property type="entry name" value="WH-like_DNA-bd_sf"/>
</dbReference>
<sequence>MNRQRVVRVSLIDAVAERIQEAILTGEYAPNSKLPAEEALSAEFDVSRPVVREALGLLRERGYVRTYNGKGTFVRQSEIGTVTEGLLRNLRPHVGREVGVDDLFEARRTIEVAGVRLAAERAADDDLDRLRDQIEKMRIAAPDDPGAYTAADVGFHVAIAQSTQNPLFPLLLSPLVDLIVRGMYQSVTAHRSARVTGVADHSVILDCLSKNDGDGAASAMDEHLLASWEEHRDAFQNAERGSTPRVQDTAR</sequence>
<dbReference type="Pfam" id="PF00392">
    <property type="entry name" value="GntR"/>
    <property type="match status" value="1"/>
</dbReference>
<dbReference type="PRINTS" id="PR00035">
    <property type="entry name" value="HTHGNTR"/>
</dbReference>
<protein>
    <recommendedName>
        <fullName evidence="4">HTH gntR-type domain-containing protein</fullName>
    </recommendedName>
</protein>
<dbReference type="GO" id="GO:0003677">
    <property type="term" value="F:DNA binding"/>
    <property type="evidence" value="ECO:0007669"/>
    <property type="project" value="UniProtKB-KW"/>
</dbReference>
<evidence type="ECO:0000256" key="2">
    <source>
        <dbReference type="ARBA" id="ARBA00023125"/>
    </source>
</evidence>
<reference evidence="5 6" key="1">
    <citation type="submission" date="2018-01" db="EMBL/GenBank/DDBJ databases">
        <title>Draft genome sequence of Jiangella sp. GTF31.</title>
        <authorList>
            <person name="Sahin N."/>
            <person name="Ay H."/>
            <person name="Saygin H."/>
        </authorList>
    </citation>
    <scope>NUCLEOTIDE SEQUENCE [LARGE SCALE GENOMIC DNA]</scope>
    <source>
        <strain evidence="5 6">GTF31</strain>
    </source>
</reference>
<name>A0A2W2AY38_9ACTN</name>
<comment type="caution">
    <text evidence="5">The sequence shown here is derived from an EMBL/GenBank/DDBJ whole genome shotgun (WGS) entry which is preliminary data.</text>
</comment>
<keyword evidence="6" id="KW-1185">Reference proteome</keyword>
<dbReference type="InterPro" id="IPR008920">
    <property type="entry name" value="TF_FadR/GntR_C"/>
</dbReference>
<feature type="domain" description="HTH gntR-type" evidence="4">
    <location>
        <begin position="9"/>
        <end position="77"/>
    </location>
</feature>
<keyword evidence="2" id="KW-0238">DNA-binding</keyword>
<dbReference type="SMART" id="SM00895">
    <property type="entry name" value="FCD"/>
    <property type="match status" value="1"/>
</dbReference>
<dbReference type="SUPFAM" id="SSF48008">
    <property type="entry name" value="GntR ligand-binding domain-like"/>
    <property type="match status" value="1"/>
</dbReference>
<accession>A0A2W2AY38</accession>
<keyword evidence="3" id="KW-0804">Transcription</keyword>
<evidence type="ECO:0000313" key="6">
    <source>
        <dbReference type="Proteomes" id="UP000248764"/>
    </source>
</evidence>
<dbReference type="InterPro" id="IPR036390">
    <property type="entry name" value="WH_DNA-bd_sf"/>
</dbReference>
<organism evidence="5 6">
    <name type="scientific">Jiangella anatolica</name>
    <dbReference type="NCBI Taxonomy" id="2670374"/>
    <lineage>
        <taxon>Bacteria</taxon>
        <taxon>Bacillati</taxon>
        <taxon>Actinomycetota</taxon>
        <taxon>Actinomycetes</taxon>
        <taxon>Jiangellales</taxon>
        <taxon>Jiangellaceae</taxon>
        <taxon>Jiangella</taxon>
    </lineage>
</organism>